<dbReference type="Proteomes" id="UP001057402">
    <property type="component" value="Chromosome 9"/>
</dbReference>
<protein>
    <submittedName>
        <fullName evidence="1">Uncharacterized protein</fullName>
    </submittedName>
</protein>
<comment type="caution">
    <text evidence="1">The sequence shown here is derived from an EMBL/GenBank/DDBJ whole genome shotgun (WGS) entry which is preliminary data.</text>
</comment>
<reference evidence="2" key="1">
    <citation type="journal article" date="2023" name="Front. Plant Sci.">
        <title>Chromosomal-level genome assembly of Melastoma candidum provides insights into trichome evolution.</title>
        <authorList>
            <person name="Zhong Y."/>
            <person name="Wu W."/>
            <person name="Sun C."/>
            <person name="Zou P."/>
            <person name="Liu Y."/>
            <person name="Dai S."/>
            <person name="Zhou R."/>
        </authorList>
    </citation>
    <scope>NUCLEOTIDE SEQUENCE [LARGE SCALE GENOMIC DNA]</scope>
</reference>
<evidence type="ECO:0000313" key="1">
    <source>
        <dbReference type="EMBL" id="KAI4325412.1"/>
    </source>
</evidence>
<evidence type="ECO:0000313" key="2">
    <source>
        <dbReference type="Proteomes" id="UP001057402"/>
    </source>
</evidence>
<dbReference type="EMBL" id="CM042888">
    <property type="protein sequence ID" value="KAI4325412.1"/>
    <property type="molecule type" value="Genomic_DNA"/>
</dbReference>
<gene>
    <name evidence="1" type="ORF">MLD38_030815</name>
</gene>
<organism evidence="1 2">
    <name type="scientific">Melastoma candidum</name>
    <dbReference type="NCBI Taxonomy" id="119954"/>
    <lineage>
        <taxon>Eukaryota</taxon>
        <taxon>Viridiplantae</taxon>
        <taxon>Streptophyta</taxon>
        <taxon>Embryophyta</taxon>
        <taxon>Tracheophyta</taxon>
        <taxon>Spermatophyta</taxon>
        <taxon>Magnoliopsida</taxon>
        <taxon>eudicotyledons</taxon>
        <taxon>Gunneridae</taxon>
        <taxon>Pentapetalae</taxon>
        <taxon>rosids</taxon>
        <taxon>malvids</taxon>
        <taxon>Myrtales</taxon>
        <taxon>Melastomataceae</taxon>
        <taxon>Melastomatoideae</taxon>
        <taxon>Melastomateae</taxon>
        <taxon>Melastoma</taxon>
    </lineage>
</organism>
<sequence>MLAGSARSVPDGLFFRSFFVRNAVRSAVASLVPLSGPRVSVCAMVGQRKSRRPGAKSLVVSCNLFAGSSGCGEPEDEVGDYLEASLLLEETVSHYRMRRKEYQDGVKWQSSSQFYPFTFQAERTGIDQITLSRFRNPTIFLKIAFDGDYLLPITVGEHAVEKLIEAIQQGETAECPDQFQFVGDFTEKVGCNMIMVRLTKRVVNTYYGSIFFSEPGKTNLLSLDIRPSDAVNVAYRCKIPIFVHKQIILTDAVKLAYGRGRIRDAKPVYDVTLDSAVDGADILAEELDIVRNLNLAVKEERYSDAALWRDKLTAIRKSET</sequence>
<accession>A0ACB9MPB9</accession>
<name>A0ACB9MPB9_9MYRT</name>
<keyword evidence="2" id="KW-1185">Reference proteome</keyword>
<proteinExistence type="predicted"/>